<dbReference type="Proteomes" id="UP000310458">
    <property type="component" value="Unassembled WGS sequence"/>
</dbReference>
<proteinExistence type="predicted"/>
<name>A0A5R9B9I2_9MICC</name>
<dbReference type="AlphaFoldDB" id="A0A5R9B9I2"/>
<reference evidence="2 3" key="1">
    <citation type="submission" date="2019-05" db="EMBL/GenBank/DDBJ databases">
        <title>Nesterenkonia sp. GY074 isolated from the Southern Atlantic Ocean.</title>
        <authorList>
            <person name="Zhang G."/>
        </authorList>
    </citation>
    <scope>NUCLEOTIDE SEQUENCE [LARGE SCALE GENOMIC DNA]</scope>
    <source>
        <strain evidence="2 3">GY074</strain>
    </source>
</reference>
<feature type="region of interest" description="Disordered" evidence="1">
    <location>
        <begin position="55"/>
        <end position="103"/>
    </location>
</feature>
<sequence>MTHDLERTTTPPSASSASSPDSAHTPADQTLPIDGVELLEEEMAAVVAVLATLASSEPHFSDAGGTGPWDRRLQRKHRLAQDQHGLWGRPGPASWNQASGGMR</sequence>
<accession>A0A5R9B9I2</accession>
<feature type="compositionally biased region" description="Polar residues" evidence="1">
    <location>
        <begin position="94"/>
        <end position="103"/>
    </location>
</feature>
<organism evidence="2 3">
    <name type="scientific">Nesterenkonia salmonea</name>
    <dbReference type="NCBI Taxonomy" id="1804987"/>
    <lineage>
        <taxon>Bacteria</taxon>
        <taxon>Bacillati</taxon>
        <taxon>Actinomycetota</taxon>
        <taxon>Actinomycetes</taxon>
        <taxon>Micrococcales</taxon>
        <taxon>Micrococcaceae</taxon>
        <taxon>Nesterenkonia</taxon>
    </lineage>
</organism>
<dbReference type="RefSeq" id="WP_138254048.1">
    <property type="nucleotide sequence ID" value="NZ_VAVZ01000045.1"/>
</dbReference>
<evidence type="ECO:0000256" key="1">
    <source>
        <dbReference type="SAM" id="MobiDB-lite"/>
    </source>
</evidence>
<dbReference type="OrthoDB" id="4966866at2"/>
<feature type="compositionally biased region" description="Low complexity" evidence="1">
    <location>
        <begin position="8"/>
        <end position="27"/>
    </location>
</feature>
<evidence type="ECO:0000313" key="2">
    <source>
        <dbReference type="EMBL" id="TLP93425.1"/>
    </source>
</evidence>
<dbReference type="EMBL" id="VAVZ01000045">
    <property type="protein sequence ID" value="TLP93425.1"/>
    <property type="molecule type" value="Genomic_DNA"/>
</dbReference>
<protein>
    <submittedName>
        <fullName evidence="2">Acyl-CoA carboxylase subunit epsilon</fullName>
    </submittedName>
</protein>
<comment type="caution">
    <text evidence="2">The sequence shown here is derived from an EMBL/GenBank/DDBJ whole genome shotgun (WGS) entry which is preliminary data.</text>
</comment>
<gene>
    <name evidence="2" type="ORF">FEF26_13415</name>
</gene>
<keyword evidence="3" id="KW-1185">Reference proteome</keyword>
<evidence type="ECO:0000313" key="3">
    <source>
        <dbReference type="Proteomes" id="UP000310458"/>
    </source>
</evidence>
<feature type="region of interest" description="Disordered" evidence="1">
    <location>
        <begin position="1"/>
        <end position="34"/>
    </location>
</feature>